<evidence type="ECO:0000313" key="1">
    <source>
        <dbReference type="EMBL" id="VWD34840.1"/>
    </source>
</evidence>
<gene>
    <name evidence="1" type="ORF">BLA39750_04926</name>
</gene>
<dbReference type="EMBL" id="CABVQN010000026">
    <property type="protein sequence ID" value="VWD34840.1"/>
    <property type="molecule type" value="Genomic_DNA"/>
</dbReference>
<proteinExistence type="predicted"/>
<evidence type="ECO:0000313" key="2">
    <source>
        <dbReference type="Proteomes" id="UP000494110"/>
    </source>
</evidence>
<protein>
    <submittedName>
        <fullName evidence="1">XRE family transcriptional regulator</fullName>
    </submittedName>
</protein>
<accession>A0A6P2ZJP2</accession>
<name>A0A6P2ZJP2_BURL3</name>
<organism evidence="1 2">
    <name type="scientific">Burkholderia lata (strain ATCC 17760 / DSM 23089 / LMG 22485 / NCIMB 9086 / R18194 / 383)</name>
    <dbReference type="NCBI Taxonomy" id="482957"/>
    <lineage>
        <taxon>Bacteria</taxon>
        <taxon>Pseudomonadati</taxon>
        <taxon>Pseudomonadota</taxon>
        <taxon>Betaproteobacteria</taxon>
        <taxon>Burkholderiales</taxon>
        <taxon>Burkholderiaceae</taxon>
        <taxon>Burkholderia</taxon>
        <taxon>Burkholderia cepacia complex</taxon>
    </lineage>
</organism>
<reference evidence="1 2" key="1">
    <citation type="submission" date="2019-09" db="EMBL/GenBank/DDBJ databases">
        <authorList>
            <person name="Depoorter E."/>
        </authorList>
    </citation>
    <scope>NUCLEOTIDE SEQUENCE [LARGE SCALE GENOMIC DNA]</scope>
    <source>
        <strain evidence="1">R-39750</strain>
    </source>
</reference>
<dbReference type="AlphaFoldDB" id="A0A6P2ZJP2"/>
<sequence length="61" mass="7030">MTMEYFFEMPSEKRSAQRGDLLEFFGFADSARDQSTMPRSSRDNESKEAAFVQVGAPRLFK</sequence>
<dbReference type="Proteomes" id="UP000494110">
    <property type="component" value="Unassembled WGS sequence"/>
</dbReference>